<keyword evidence="2" id="KW-1185">Reference proteome</keyword>
<dbReference type="Proteomes" id="UP000678374">
    <property type="component" value="Unassembled WGS sequence"/>
</dbReference>
<organism evidence="1 2">
    <name type="scientific">Ideonella aquatica</name>
    <dbReference type="NCBI Taxonomy" id="2824119"/>
    <lineage>
        <taxon>Bacteria</taxon>
        <taxon>Pseudomonadati</taxon>
        <taxon>Pseudomonadota</taxon>
        <taxon>Betaproteobacteria</taxon>
        <taxon>Burkholderiales</taxon>
        <taxon>Sphaerotilaceae</taxon>
        <taxon>Ideonella</taxon>
    </lineage>
</organism>
<dbReference type="AlphaFoldDB" id="A0A941BJC7"/>
<dbReference type="RefSeq" id="WP_210799637.1">
    <property type="nucleotide sequence ID" value="NZ_JAGQDE010000001.1"/>
</dbReference>
<name>A0A941BJC7_9BURK</name>
<dbReference type="EMBL" id="JAGQDE010000001">
    <property type="protein sequence ID" value="MBQ0957329.1"/>
    <property type="molecule type" value="Genomic_DNA"/>
</dbReference>
<comment type="caution">
    <text evidence="1">The sequence shown here is derived from an EMBL/GenBank/DDBJ whole genome shotgun (WGS) entry which is preliminary data.</text>
</comment>
<evidence type="ECO:0000313" key="1">
    <source>
        <dbReference type="EMBL" id="MBQ0957329.1"/>
    </source>
</evidence>
<evidence type="ECO:0000313" key="2">
    <source>
        <dbReference type="Proteomes" id="UP000678374"/>
    </source>
</evidence>
<reference evidence="1" key="1">
    <citation type="submission" date="2021-04" db="EMBL/GenBank/DDBJ databases">
        <title>The genome sequence of Ideonella sp. 4Y11.</title>
        <authorList>
            <person name="Liu Y."/>
        </authorList>
    </citation>
    <scope>NUCLEOTIDE SEQUENCE</scope>
    <source>
        <strain evidence="1">4Y11</strain>
    </source>
</reference>
<proteinExistence type="predicted"/>
<protein>
    <submittedName>
        <fullName evidence="1">Uncharacterized protein</fullName>
    </submittedName>
</protein>
<accession>A0A941BJC7</accession>
<gene>
    <name evidence="1" type="ORF">KAK06_00025</name>
</gene>
<sequence length="71" mass="8182">MDIHEHARLHDDARERALALRQAAIAQAWDWLGAQCMRPAARAERAARRWAQRLRRHQEMRADAGAPACRS</sequence>